<dbReference type="AlphaFoldDB" id="A0A0F9JE74"/>
<name>A0A0F9JE74_9ZZZZ</name>
<gene>
    <name evidence="1" type="ORF">LCGC14_1464180</name>
</gene>
<reference evidence="1" key="1">
    <citation type="journal article" date="2015" name="Nature">
        <title>Complex archaea that bridge the gap between prokaryotes and eukaryotes.</title>
        <authorList>
            <person name="Spang A."/>
            <person name="Saw J.H."/>
            <person name="Jorgensen S.L."/>
            <person name="Zaremba-Niedzwiedzka K."/>
            <person name="Martijn J."/>
            <person name="Lind A.E."/>
            <person name="van Eijk R."/>
            <person name="Schleper C."/>
            <person name="Guy L."/>
            <person name="Ettema T.J."/>
        </authorList>
    </citation>
    <scope>NUCLEOTIDE SEQUENCE</scope>
</reference>
<accession>A0A0F9JE74</accession>
<sequence length="72" mass="7782">MTDANKLKAELIKEVTAIVDAIWEAATEARQVACLKVADEVRNKAIKNASYPAAAATREVLEGIKALNDVRT</sequence>
<organism evidence="1">
    <name type="scientific">marine sediment metagenome</name>
    <dbReference type="NCBI Taxonomy" id="412755"/>
    <lineage>
        <taxon>unclassified sequences</taxon>
        <taxon>metagenomes</taxon>
        <taxon>ecological metagenomes</taxon>
    </lineage>
</organism>
<proteinExistence type="predicted"/>
<comment type="caution">
    <text evidence="1">The sequence shown here is derived from an EMBL/GenBank/DDBJ whole genome shotgun (WGS) entry which is preliminary data.</text>
</comment>
<dbReference type="EMBL" id="LAZR01010226">
    <property type="protein sequence ID" value="KKM68104.1"/>
    <property type="molecule type" value="Genomic_DNA"/>
</dbReference>
<evidence type="ECO:0000313" key="1">
    <source>
        <dbReference type="EMBL" id="KKM68104.1"/>
    </source>
</evidence>
<protein>
    <submittedName>
        <fullName evidence="1">Uncharacterized protein</fullName>
    </submittedName>
</protein>